<dbReference type="PANTHER" id="PTHR43798:SF33">
    <property type="entry name" value="HYDROLASE, PUTATIVE (AFU_ORTHOLOGUE AFUA_2G14860)-RELATED"/>
    <property type="match status" value="1"/>
</dbReference>
<dbReference type="InterPro" id="IPR002410">
    <property type="entry name" value="Peptidase_S33"/>
</dbReference>
<dbReference type="PRINTS" id="PR00793">
    <property type="entry name" value="PROAMNOPTASE"/>
</dbReference>
<dbReference type="Gene3D" id="3.40.50.1820">
    <property type="entry name" value="alpha/beta hydrolase"/>
    <property type="match status" value="1"/>
</dbReference>
<gene>
    <name evidence="9" type="ORF">KSB_13400</name>
</gene>
<evidence type="ECO:0000256" key="4">
    <source>
        <dbReference type="ARBA" id="ARBA00021843"/>
    </source>
</evidence>
<organism evidence="9 10">
    <name type="scientific">Ktedonobacter robiniae</name>
    <dbReference type="NCBI Taxonomy" id="2778365"/>
    <lineage>
        <taxon>Bacteria</taxon>
        <taxon>Bacillati</taxon>
        <taxon>Chloroflexota</taxon>
        <taxon>Ktedonobacteria</taxon>
        <taxon>Ktedonobacterales</taxon>
        <taxon>Ktedonobacteraceae</taxon>
        <taxon>Ktedonobacter</taxon>
    </lineage>
</organism>
<keyword evidence="10" id="KW-1185">Reference proteome</keyword>
<proteinExistence type="inferred from homology"/>
<evidence type="ECO:0000313" key="9">
    <source>
        <dbReference type="EMBL" id="GHO52865.1"/>
    </source>
</evidence>
<dbReference type="InterPro" id="IPR000073">
    <property type="entry name" value="AB_hydrolase_1"/>
</dbReference>
<dbReference type="Pfam" id="PF00561">
    <property type="entry name" value="Abhydrolase_1"/>
    <property type="match status" value="1"/>
</dbReference>
<comment type="caution">
    <text evidence="9">The sequence shown here is derived from an EMBL/GenBank/DDBJ whole genome shotgun (WGS) entry which is preliminary data.</text>
</comment>
<evidence type="ECO:0000313" key="10">
    <source>
        <dbReference type="Proteomes" id="UP000654345"/>
    </source>
</evidence>
<dbReference type="PRINTS" id="PR00111">
    <property type="entry name" value="ABHYDROLASE"/>
</dbReference>
<evidence type="ECO:0000256" key="1">
    <source>
        <dbReference type="ARBA" id="ARBA00001585"/>
    </source>
</evidence>
<protein>
    <recommendedName>
        <fullName evidence="4">Proline iminopeptidase</fullName>
        <ecNumber evidence="3">3.4.11.5</ecNumber>
    </recommendedName>
    <alternativeName>
        <fullName evidence="6">Prolyl aminopeptidase</fullName>
    </alternativeName>
</protein>
<evidence type="ECO:0000256" key="7">
    <source>
        <dbReference type="PIRNR" id="PIRNR005539"/>
    </source>
</evidence>
<dbReference type="EC" id="3.4.11.5" evidence="3"/>
<dbReference type="Proteomes" id="UP000654345">
    <property type="component" value="Unassembled WGS sequence"/>
</dbReference>
<dbReference type="RefSeq" id="WP_201369727.1">
    <property type="nucleotide sequence ID" value="NZ_BNJG01000001.1"/>
</dbReference>
<comment type="catalytic activity">
    <reaction evidence="1">
        <text>Release of N-terminal proline from a peptide.</text>
        <dbReference type="EC" id="3.4.11.5"/>
    </reaction>
</comment>
<dbReference type="NCBIfam" id="TIGR01250">
    <property type="entry name" value="pro_imino_pep_2"/>
    <property type="match status" value="1"/>
</dbReference>
<evidence type="ECO:0000259" key="8">
    <source>
        <dbReference type="Pfam" id="PF00561"/>
    </source>
</evidence>
<dbReference type="SUPFAM" id="SSF53474">
    <property type="entry name" value="alpha/beta-Hydrolases"/>
    <property type="match status" value="1"/>
</dbReference>
<dbReference type="PIRSF" id="PIRSF005539">
    <property type="entry name" value="Pept_S33_TRI_F1"/>
    <property type="match status" value="1"/>
</dbReference>
<evidence type="ECO:0000256" key="2">
    <source>
        <dbReference type="ARBA" id="ARBA00010088"/>
    </source>
</evidence>
<evidence type="ECO:0000256" key="3">
    <source>
        <dbReference type="ARBA" id="ARBA00012568"/>
    </source>
</evidence>
<evidence type="ECO:0000256" key="5">
    <source>
        <dbReference type="ARBA" id="ARBA00022801"/>
    </source>
</evidence>
<keyword evidence="5 7" id="KW-0378">Hydrolase</keyword>
<dbReference type="InterPro" id="IPR029058">
    <property type="entry name" value="AB_hydrolase_fold"/>
</dbReference>
<dbReference type="PANTHER" id="PTHR43798">
    <property type="entry name" value="MONOACYLGLYCEROL LIPASE"/>
    <property type="match status" value="1"/>
</dbReference>
<dbReference type="EMBL" id="BNJG01000001">
    <property type="protein sequence ID" value="GHO52865.1"/>
    <property type="molecule type" value="Genomic_DNA"/>
</dbReference>
<reference evidence="9 10" key="1">
    <citation type="journal article" date="2021" name="Int. J. Syst. Evol. Microbiol.">
        <title>Reticulibacter mediterranei gen. nov., sp. nov., within the new family Reticulibacteraceae fam. nov., and Ktedonospora formicarum gen. nov., sp. nov., Ktedonobacter robiniae sp. nov., Dictyobacter formicarum sp. nov. and Dictyobacter arantiisoli sp. nov., belonging to the class Ktedonobacteria.</title>
        <authorList>
            <person name="Yabe S."/>
            <person name="Zheng Y."/>
            <person name="Wang C.M."/>
            <person name="Sakai Y."/>
            <person name="Abe K."/>
            <person name="Yokota A."/>
            <person name="Donadio S."/>
            <person name="Cavaletti L."/>
            <person name="Monciardini P."/>
        </authorList>
    </citation>
    <scope>NUCLEOTIDE SEQUENCE [LARGE SCALE GENOMIC DNA]</scope>
    <source>
        <strain evidence="9 10">SOSP1-30</strain>
    </source>
</reference>
<dbReference type="InterPro" id="IPR005945">
    <property type="entry name" value="Pro_imino_pep"/>
</dbReference>
<feature type="domain" description="AB hydrolase-1" evidence="8">
    <location>
        <begin position="32"/>
        <end position="264"/>
    </location>
</feature>
<comment type="similarity">
    <text evidence="2 7">Belongs to the peptidase S33 family.</text>
</comment>
<evidence type="ECO:0000256" key="6">
    <source>
        <dbReference type="ARBA" id="ARBA00029605"/>
    </source>
</evidence>
<name>A0ABQ3UJQ3_9CHLR</name>
<sequence length="295" mass="33366">MDMIDQLIHEGYAPCHEYRTWYRIFGDPAAKPPLLAIHGGPGITSESLCPLEQLSQDGRAVIVYDQLGAGYSGIPATESTSLALFLEQLRQLIVHLRESIGLTRFHLFGHSWGGVLAMEYALAQPAELLGLILASTPASAPLMWSERQRLYEEQAPDIKQKLYDPEHGYQYFRSRFVCRLDPLPESYVRATQQTNTELNAHIWQQLAEWDICDRLAQITAHTLITAGCHDGMTNQQYTILQQGIPDSQLKLFSASAHYAHLEEPEAYRATLSAFLERIEHEQHEQSRGIIQVKLV</sequence>
<accession>A0ABQ3UJQ3</accession>
<dbReference type="InterPro" id="IPR050266">
    <property type="entry name" value="AB_hydrolase_sf"/>
</dbReference>